<dbReference type="Pfam" id="PF13578">
    <property type="entry name" value="Methyltransf_24"/>
    <property type="match status" value="1"/>
</dbReference>
<dbReference type="Gene3D" id="3.40.50.150">
    <property type="entry name" value="Vaccinia Virus protein VP39"/>
    <property type="match status" value="1"/>
</dbReference>
<evidence type="ECO:0000313" key="1">
    <source>
        <dbReference type="EMBL" id="MPL91730.1"/>
    </source>
</evidence>
<evidence type="ECO:0008006" key="2">
    <source>
        <dbReference type="Google" id="ProtNLM"/>
    </source>
</evidence>
<gene>
    <name evidence="1" type="ORF">SDC9_37807</name>
</gene>
<comment type="caution">
    <text evidence="1">The sequence shown here is derived from an EMBL/GenBank/DDBJ whole genome shotgun (WGS) entry which is preliminary data.</text>
</comment>
<organism evidence="1">
    <name type="scientific">bioreactor metagenome</name>
    <dbReference type="NCBI Taxonomy" id="1076179"/>
    <lineage>
        <taxon>unclassified sequences</taxon>
        <taxon>metagenomes</taxon>
        <taxon>ecological metagenomes</taxon>
    </lineage>
</organism>
<proteinExistence type="predicted"/>
<dbReference type="CDD" id="cd02440">
    <property type="entry name" value="AdoMet_MTases"/>
    <property type="match status" value="1"/>
</dbReference>
<name>A0A644VKM0_9ZZZZ</name>
<dbReference type="InterPro" id="IPR029063">
    <property type="entry name" value="SAM-dependent_MTases_sf"/>
</dbReference>
<dbReference type="PANTHER" id="PTHR43836:SF2">
    <property type="entry name" value="CATECHOL O-METHYLTRANSFERASE 1-RELATED"/>
    <property type="match status" value="1"/>
</dbReference>
<protein>
    <recommendedName>
        <fullName evidence="2">tRNA 5-hydroxyuridine methyltransferase</fullName>
    </recommendedName>
</protein>
<dbReference type="SUPFAM" id="SSF53335">
    <property type="entry name" value="S-adenosyl-L-methionine-dependent methyltransferases"/>
    <property type="match status" value="1"/>
</dbReference>
<dbReference type="PANTHER" id="PTHR43836">
    <property type="entry name" value="CATECHOL O-METHYLTRANSFERASE 1-RELATED"/>
    <property type="match status" value="1"/>
</dbReference>
<sequence>MKQLRQILKYLQHLITARNTGGHGVHSPFVFHFIRDILSEKYPYYIFNDIEKIRSRMLSSAQTVEVTDFGTGVSRPRNIADIARKSIKKPKQAQLLFRIVRHYGYKNILELGTSLGISTMYMASVSNKCNCITLEGCPKISAVAQQNFDRLKLSQIKLITCNIDEKLESILASSGQLDFIFIDANHRYEPLMRYFRLCMNHIGDDSVIVVDDIHWSSEMEQAWKAIQEHPRVKVTIDIFHMGIIFFHPMLTKKHYKVHY</sequence>
<dbReference type="AlphaFoldDB" id="A0A644VKM0"/>
<dbReference type="GO" id="GO:0008171">
    <property type="term" value="F:O-methyltransferase activity"/>
    <property type="evidence" value="ECO:0007669"/>
    <property type="project" value="TreeGrafter"/>
</dbReference>
<dbReference type="EMBL" id="VSSQ01000337">
    <property type="protein sequence ID" value="MPL91730.1"/>
    <property type="molecule type" value="Genomic_DNA"/>
</dbReference>
<accession>A0A644VKM0</accession>
<reference evidence="1" key="1">
    <citation type="submission" date="2019-08" db="EMBL/GenBank/DDBJ databases">
        <authorList>
            <person name="Kucharzyk K."/>
            <person name="Murdoch R.W."/>
            <person name="Higgins S."/>
            <person name="Loffler F."/>
        </authorList>
    </citation>
    <scope>NUCLEOTIDE SEQUENCE</scope>
</reference>